<evidence type="ECO:0000256" key="14">
    <source>
        <dbReference type="ARBA" id="ARBA00043094"/>
    </source>
</evidence>
<dbReference type="PANTHER" id="PTHR43065">
    <property type="entry name" value="SENSOR HISTIDINE KINASE"/>
    <property type="match status" value="1"/>
</dbReference>
<dbReference type="PRINTS" id="PR00344">
    <property type="entry name" value="BCTRLSENSOR"/>
</dbReference>
<dbReference type="SUPFAM" id="SSF55785">
    <property type="entry name" value="PYP-like sensor domain (PAS domain)"/>
    <property type="match status" value="1"/>
</dbReference>
<dbReference type="SMART" id="SM00387">
    <property type="entry name" value="HATPase_c"/>
    <property type="match status" value="1"/>
</dbReference>
<name>A0AA51RRQ6_9GAMM</name>
<keyword evidence="8" id="KW-0067">ATP-binding</keyword>
<evidence type="ECO:0000256" key="3">
    <source>
        <dbReference type="ARBA" id="ARBA00022553"/>
    </source>
</evidence>
<evidence type="ECO:0000256" key="10">
    <source>
        <dbReference type="ARBA" id="ARBA00023231"/>
    </source>
</evidence>
<evidence type="ECO:0000256" key="13">
    <source>
        <dbReference type="ARBA" id="ARBA00042313"/>
    </source>
</evidence>
<dbReference type="SUPFAM" id="SSF47384">
    <property type="entry name" value="Homodimeric domain of signal transducing histidine kinase"/>
    <property type="match status" value="1"/>
</dbReference>
<dbReference type="CDD" id="cd00130">
    <property type="entry name" value="PAS"/>
    <property type="match status" value="1"/>
</dbReference>
<dbReference type="Gene3D" id="3.30.565.10">
    <property type="entry name" value="Histidine kinase-like ATPase, C-terminal domain"/>
    <property type="match status" value="1"/>
</dbReference>
<dbReference type="InterPro" id="IPR000014">
    <property type="entry name" value="PAS"/>
</dbReference>
<reference evidence="16 17" key="1">
    <citation type="submission" date="2023-08" db="EMBL/GenBank/DDBJ databases">
        <title>Pleionea litopenaei sp. nov., isolated from stomach of juvenile Litopenaeus vannamei.</title>
        <authorList>
            <person name="Rho A.M."/>
            <person name="Hwang C.Y."/>
        </authorList>
    </citation>
    <scope>NUCLEOTIDE SEQUENCE [LARGE SCALE GENOMIC DNA]</scope>
    <source>
        <strain evidence="16 17">HL-JVS1</strain>
    </source>
</reference>
<dbReference type="EMBL" id="CP133548">
    <property type="protein sequence ID" value="WMS86254.1"/>
    <property type="molecule type" value="Genomic_DNA"/>
</dbReference>
<evidence type="ECO:0000256" key="5">
    <source>
        <dbReference type="ARBA" id="ARBA00022741"/>
    </source>
</evidence>
<evidence type="ECO:0000256" key="4">
    <source>
        <dbReference type="ARBA" id="ARBA00022679"/>
    </source>
</evidence>
<evidence type="ECO:0000256" key="11">
    <source>
        <dbReference type="ARBA" id="ARBA00037696"/>
    </source>
</evidence>
<dbReference type="InterPro" id="IPR036097">
    <property type="entry name" value="HisK_dim/P_sf"/>
</dbReference>
<dbReference type="PROSITE" id="PS50109">
    <property type="entry name" value="HIS_KIN"/>
    <property type="match status" value="1"/>
</dbReference>
<feature type="domain" description="Histidine kinase" evidence="15">
    <location>
        <begin position="164"/>
        <end position="374"/>
    </location>
</feature>
<dbReference type="InterPro" id="IPR004358">
    <property type="entry name" value="Sig_transdc_His_kin-like_C"/>
</dbReference>
<organism evidence="16 17">
    <name type="scientific">Pleionea litopenaei</name>
    <dbReference type="NCBI Taxonomy" id="3070815"/>
    <lineage>
        <taxon>Bacteria</taxon>
        <taxon>Pseudomonadati</taxon>
        <taxon>Pseudomonadota</taxon>
        <taxon>Gammaproteobacteria</taxon>
        <taxon>Oceanospirillales</taxon>
        <taxon>Pleioneaceae</taxon>
        <taxon>Pleionea</taxon>
    </lineage>
</organism>
<dbReference type="GO" id="GO:0006355">
    <property type="term" value="P:regulation of DNA-templated transcription"/>
    <property type="evidence" value="ECO:0007669"/>
    <property type="project" value="InterPro"/>
</dbReference>
<evidence type="ECO:0000256" key="1">
    <source>
        <dbReference type="ARBA" id="ARBA00000085"/>
    </source>
</evidence>
<comment type="function">
    <text evidence="11">Member of the two-component regulatory system NtrB/NtrC, which controls expression of the nitrogen-regulated (ntr) genes in response to nitrogen limitation. Under conditions of nitrogen limitation, NtrB autophosphorylates and transfers the phosphoryl group to NtrC. In the presence of nitrogen, acts as a phosphatase that dephosphorylates and inactivates NtrC.</text>
</comment>
<dbReference type="Proteomes" id="UP001239782">
    <property type="component" value="Chromosome"/>
</dbReference>
<dbReference type="GO" id="GO:0016787">
    <property type="term" value="F:hydrolase activity"/>
    <property type="evidence" value="ECO:0007669"/>
    <property type="project" value="UniProtKB-KW"/>
</dbReference>
<dbReference type="InterPro" id="IPR036890">
    <property type="entry name" value="HATPase_C_sf"/>
</dbReference>
<sequence>MRLHRLRNIWSKHHIGAMTVQRVYNGAMKDFSPQQVHQLMQTAIILVDQQFRISWMNDAAEALLGQSLRRLHHLNIGSVLIAGDITEQLLLQCFEQKGQWQLDDATLVTIHDEWQGCHVSLNYQHLEQTPVVLLEIMCARDQLGIKKEYQLLDQNKVSLSMVRNLAHEIKNPLSGLRGAAQLLSRKVPNQLTRFTDVIVAEADRLQKLVDRMLTPAKVEPRAITNIHELTERAIEFIDLQPNHQVAIVRDYDPSLPELNIAKEQVYQSLLNLINNAREALQQSGEIRLRTRAVHQHSIGPKQYRLMARIDIEDNGPGIADELKDVIFFPTISGKQSSGLGLGIAQSLVRQNDGIIEFESAPGKTCFSIFLPIETTHEDAQHD</sequence>
<dbReference type="AlphaFoldDB" id="A0AA51RRQ6"/>
<dbReference type="CDD" id="cd00082">
    <property type="entry name" value="HisKA"/>
    <property type="match status" value="1"/>
</dbReference>
<keyword evidence="3" id="KW-0597">Phosphoprotein</keyword>
<dbReference type="InterPro" id="IPR003661">
    <property type="entry name" value="HisK_dim/P_dom"/>
</dbReference>
<evidence type="ECO:0000256" key="12">
    <source>
        <dbReference type="ARBA" id="ARBA00039567"/>
    </source>
</evidence>
<keyword evidence="7" id="KW-0378">Hydrolase</keyword>
<dbReference type="SMART" id="SM00388">
    <property type="entry name" value="HisKA"/>
    <property type="match status" value="1"/>
</dbReference>
<dbReference type="GO" id="GO:0000155">
    <property type="term" value="F:phosphorelay sensor kinase activity"/>
    <property type="evidence" value="ECO:0007669"/>
    <property type="project" value="InterPro"/>
</dbReference>
<evidence type="ECO:0000259" key="15">
    <source>
        <dbReference type="PROSITE" id="PS50109"/>
    </source>
</evidence>
<keyword evidence="9" id="KW-0902">Two-component regulatory system</keyword>
<dbReference type="PANTHER" id="PTHR43065:SF16">
    <property type="entry name" value="SENSORY HISTIDINE KINASE_PHOSPHATASE NTRB"/>
    <property type="match status" value="1"/>
</dbReference>
<dbReference type="InterPro" id="IPR013767">
    <property type="entry name" value="PAS_fold"/>
</dbReference>
<evidence type="ECO:0000256" key="7">
    <source>
        <dbReference type="ARBA" id="ARBA00022801"/>
    </source>
</evidence>
<keyword evidence="5" id="KW-0547">Nucleotide-binding</keyword>
<evidence type="ECO:0000256" key="8">
    <source>
        <dbReference type="ARBA" id="ARBA00022840"/>
    </source>
</evidence>
<dbReference type="EC" id="2.7.13.3" evidence="2"/>
<dbReference type="InterPro" id="IPR003594">
    <property type="entry name" value="HATPase_dom"/>
</dbReference>
<comment type="catalytic activity">
    <reaction evidence="1">
        <text>ATP + protein L-histidine = ADP + protein N-phospho-L-histidine.</text>
        <dbReference type="EC" id="2.7.13.3"/>
    </reaction>
</comment>
<dbReference type="Pfam" id="PF00989">
    <property type="entry name" value="PAS"/>
    <property type="match status" value="1"/>
</dbReference>
<evidence type="ECO:0000256" key="6">
    <source>
        <dbReference type="ARBA" id="ARBA00022777"/>
    </source>
</evidence>
<keyword evidence="6" id="KW-0418">Kinase</keyword>
<dbReference type="GO" id="GO:0005524">
    <property type="term" value="F:ATP binding"/>
    <property type="evidence" value="ECO:0007669"/>
    <property type="project" value="UniProtKB-KW"/>
</dbReference>
<dbReference type="Pfam" id="PF00512">
    <property type="entry name" value="HisKA"/>
    <property type="match status" value="1"/>
</dbReference>
<keyword evidence="10" id="KW-0535">Nitrogen fixation</keyword>
<dbReference type="Pfam" id="PF02518">
    <property type="entry name" value="HATPase_c"/>
    <property type="match status" value="1"/>
</dbReference>
<evidence type="ECO:0000313" key="17">
    <source>
        <dbReference type="Proteomes" id="UP001239782"/>
    </source>
</evidence>
<dbReference type="Gene3D" id="1.10.287.130">
    <property type="match status" value="1"/>
</dbReference>
<dbReference type="RefSeq" id="WP_309201406.1">
    <property type="nucleotide sequence ID" value="NZ_CP133548.1"/>
</dbReference>
<evidence type="ECO:0000256" key="9">
    <source>
        <dbReference type="ARBA" id="ARBA00023012"/>
    </source>
</evidence>
<dbReference type="NCBIfam" id="NF008293">
    <property type="entry name" value="PRK11073.1"/>
    <property type="match status" value="1"/>
</dbReference>
<proteinExistence type="predicted"/>
<dbReference type="InterPro" id="IPR005467">
    <property type="entry name" value="His_kinase_dom"/>
</dbReference>
<dbReference type="SUPFAM" id="SSF55874">
    <property type="entry name" value="ATPase domain of HSP90 chaperone/DNA topoisomerase II/histidine kinase"/>
    <property type="match status" value="1"/>
</dbReference>
<dbReference type="KEGG" id="plei:Q9312_13600"/>
<keyword evidence="4" id="KW-0808">Transferase</keyword>
<evidence type="ECO:0000256" key="2">
    <source>
        <dbReference type="ARBA" id="ARBA00012438"/>
    </source>
</evidence>
<gene>
    <name evidence="16" type="primary">glnL</name>
    <name evidence="16" type="ORF">Q9312_13600</name>
</gene>
<keyword evidence="17" id="KW-1185">Reference proteome</keyword>
<dbReference type="Gene3D" id="3.30.450.20">
    <property type="entry name" value="PAS domain"/>
    <property type="match status" value="1"/>
</dbReference>
<accession>A0AA51RRQ6</accession>
<evidence type="ECO:0000313" key="16">
    <source>
        <dbReference type="EMBL" id="WMS86254.1"/>
    </source>
</evidence>
<dbReference type="InterPro" id="IPR035965">
    <property type="entry name" value="PAS-like_dom_sf"/>
</dbReference>
<protein>
    <recommendedName>
        <fullName evidence="12">Sensory histidine kinase/phosphatase NtrB</fullName>
        <ecNumber evidence="2">2.7.13.3</ecNumber>
    </recommendedName>
    <alternativeName>
        <fullName evidence="13">Nitrogen regulation protein NR(II)</fullName>
    </alternativeName>
    <alternativeName>
        <fullName evidence="14">Nitrogen regulator II</fullName>
    </alternativeName>
</protein>